<reference evidence="3" key="2">
    <citation type="submission" date="2021-09" db="EMBL/GenBank/DDBJ databases">
        <authorList>
            <person name="Gilroy R."/>
        </authorList>
    </citation>
    <scope>NUCLEOTIDE SEQUENCE</scope>
    <source>
        <strain evidence="3">CHK174-6876</strain>
    </source>
</reference>
<organism evidence="3 4">
    <name type="scientific">Ligilactobacillus acidipiscis</name>
    <dbReference type="NCBI Taxonomy" id="89059"/>
    <lineage>
        <taxon>Bacteria</taxon>
        <taxon>Bacillati</taxon>
        <taxon>Bacillota</taxon>
        <taxon>Bacilli</taxon>
        <taxon>Lactobacillales</taxon>
        <taxon>Lactobacillaceae</taxon>
        <taxon>Ligilactobacillus</taxon>
    </lineage>
</organism>
<comment type="caution">
    <text evidence="3">The sequence shown here is derived from an EMBL/GenBank/DDBJ whole genome shotgun (WGS) entry which is preliminary data.</text>
</comment>
<evidence type="ECO:0000259" key="2">
    <source>
        <dbReference type="Pfam" id="PF00534"/>
    </source>
</evidence>
<feature type="domain" description="Glycosyl transferase family 1" evidence="2">
    <location>
        <begin position="211"/>
        <end position="343"/>
    </location>
</feature>
<sequence>MRIVINDVAATPDAGGIFSILSDFYNDVLNDPKGHEWIFILAGKFFPESKNVKILVHSDLKKNWIKKFVFEFIDGYKEINKLQPDVFISLQNIVTRKVSASKKFVYVDKPLSFQNEKSFSFFKKDERKLAVHQKVIGPMIKHSIRSSNVKVIVQSEWLKKEIVKQRLASSDEIIVETPVINMSEYGVHNGKNMPTKSKTVNFFYPATPYVYKNHQLIIDAVKIITQKYGFQDFSVEFTIKHSDLVYNGDLPRQIRCVGQLERKKVIQKYSESVLVFPSYIETLGLPLLEAAMQGGLILASDTQFSHELLKNYTDVHYFNFRDSGELASLMIRVMQGKIFSHNNPLRINEQQRKLREDILREI</sequence>
<dbReference type="PANTHER" id="PTHR46401">
    <property type="entry name" value="GLYCOSYLTRANSFERASE WBBK-RELATED"/>
    <property type="match status" value="1"/>
</dbReference>
<dbReference type="GO" id="GO:0016757">
    <property type="term" value="F:glycosyltransferase activity"/>
    <property type="evidence" value="ECO:0007669"/>
    <property type="project" value="UniProtKB-KW"/>
</dbReference>
<reference evidence="3" key="1">
    <citation type="journal article" date="2021" name="PeerJ">
        <title>Extensive microbial diversity within the chicken gut microbiome revealed by metagenomics and culture.</title>
        <authorList>
            <person name="Gilroy R."/>
            <person name="Ravi A."/>
            <person name="Getino M."/>
            <person name="Pursley I."/>
            <person name="Horton D.L."/>
            <person name="Alikhan N.F."/>
            <person name="Baker D."/>
            <person name="Gharbi K."/>
            <person name="Hall N."/>
            <person name="Watson M."/>
            <person name="Adriaenssens E.M."/>
            <person name="Foster-Nyarko E."/>
            <person name="Jarju S."/>
            <person name="Secka A."/>
            <person name="Antonio M."/>
            <person name="Oren A."/>
            <person name="Chaudhuri R.R."/>
            <person name="La Ragione R."/>
            <person name="Hildebrand F."/>
            <person name="Pallen M.J."/>
        </authorList>
    </citation>
    <scope>NUCLEOTIDE SEQUENCE</scope>
    <source>
        <strain evidence="3">CHK174-6876</strain>
    </source>
</reference>
<evidence type="ECO:0000313" key="4">
    <source>
        <dbReference type="Proteomes" id="UP000707535"/>
    </source>
</evidence>
<dbReference type="PANTHER" id="PTHR46401:SF2">
    <property type="entry name" value="GLYCOSYLTRANSFERASE WBBK-RELATED"/>
    <property type="match status" value="1"/>
</dbReference>
<keyword evidence="3" id="KW-0328">Glycosyltransferase</keyword>
<dbReference type="Pfam" id="PF00534">
    <property type="entry name" value="Glycos_transf_1"/>
    <property type="match status" value="1"/>
</dbReference>
<dbReference type="SUPFAM" id="SSF53756">
    <property type="entry name" value="UDP-Glycosyltransferase/glycogen phosphorylase"/>
    <property type="match status" value="1"/>
</dbReference>
<dbReference type="AlphaFoldDB" id="A0A921F902"/>
<dbReference type="Proteomes" id="UP000707535">
    <property type="component" value="Unassembled WGS sequence"/>
</dbReference>
<dbReference type="EMBL" id="DYXG01000058">
    <property type="protein sequence ID" value="HJE97151.1"/>
    <property type="molecule type" value="Genomic_DNA"/>
</dbReference>
<keyword evidence="1 3" id="KW-0808">Transferase</keyword>
<dbReference type="Gene3D" id="3.40.50.2000">
    <property type="entry name" value="Glycogen Phosphorylase B"/>
    <property type="match status" value="1"/>
</dbReference>
<dbReference type="InterPro" id="IPR001296">
    <property type="entry name" value="Glyco_trans_1"/>
</dbReference>
<accession>A0A921F902</accession>
<dbReference type="GO" id="GO:0009103">
    <property type="term" value="P:lipopolysaccharide biosynthetic process"/>
    <property type="evidence" value="ECO:0007669"/>
    <property type="project" value="TreeGrafter"/>
</dbReference>
<proteinExistence type="predicted"/>
<evidence type="ECO:0000313" key="3">
    <source>
        <dbReference type="EMBL" id="HJE97151.1"/>
    </source>
</evidence>
<gene>
    <name evidence="3" type="ORF">K8V00_05980</name>
</gene>
<name>A0A921F902_9LACO</name>
<dbReference type="EC" id="2.4.-.-" evidence="3"/>
<protein>
    <submittedName>
        <fullName evidence="3">Glycosyltransferase</fullName>
        <ecNumber evidence="3">2.4.-.-</ecNumber>
    </submittedName>
</protein>
<evidence type="ECO:0000256" key="1">
    <source>
        <dbReference type="ARBA" id="ARBA00022679"/>
    </source>
</evidence>